<evidence type="ECO:0000256" key="6">
    <source>
        <dbReference type="SAM" id="MobiDB-lite"/>
    </source>
</evidence>
<comment type="subcellular location">
    <subcellularLocation>
        <location evidence="1">Nucleus</location>
    </subcellularLocation>
</comment>
<proteinExistence type="predicted"/>
<comment type="caution">
    <text evidence="8">The sequence shown here is derived from an EMBL/GenBank/DDBJ whole genome shotgun (WGS) entry which is preliminary data.</text>
</comment>
<dbReference type="Pfam" id="PF03106">
    <property type="entry name" value="WRKY"/>
    <property type="match status" value="1"/>
</dbReference>
<dbReference type="SUPFAM" id="SSF118290">
    <property type="entry name" value="WRKY DNA-binding domain"/>
    <property type="match status" value="1"/>
</dbReference>
<evidence type="ECO:0000256" key="1">
    <source>
        <dbReference type="ARBA" id="ARBA00004123"/>
    </source>
</evidence>
<feature type="region of interest" description="Disordered" evidence="6">
    <location>
        <begin position="86"/>
        <end position="109"/>
    </location>
</feature>
<dbReference type="PANTHER" id="PTHR31282">
    <property type="entry name" value="WRKY TRANSCRIPTION FACTOR 21-RELATED"/>
    <property type="match status" value="1"/>
</dbReference>
<keyword evidence="2" id="KW-0805">Transcription regulation</keyword>
<protein>
    <recommendedName>
        <fullName evidence="7">WRKY domain-containing protein</fullName>
    </recommendedName>
</protein>
<dbReference type="EMBL" id="JASCZI010272044">
    <property type="protein sequence ID" value="MED6219572.1"/>
    <property type="molecule type" value="Genomic_DNA"/>
</dbReference>
<dbReference type="InterPro" id="IPR003657">
    <property type="entry name" value="WRKY_dom"/>
</dbReference>
<dbReference type="Proteomes" id="UP001341840">
    <property type="component" value="Unassembled WGS sequence"/>
</dbReference>
<feature type="domain" description="WRKY" evidence="7">
    <location>
        <begin position="147"/>
        <end position="210"/>
    </location>
</feature>
<sequence length="321" mass="37190">MSNSNMKMIKKDDGDDDRIIKAIIEEELVRGREFANQLRQLIVINKTNNNNEVNSAYHHNHLLSNVISSFANTLSLLNKYPIHPINQSSSSSSSPNNNDDLMQMQPPQPQQLHSRLLTYDQHICSTQPDRRGSYRRKRNMETWTEESEKEREEDGHQWRKYGQKAIQKEKYTRNYFRCTHKYEQGCQATKQVQKLQENPPLYRTTYYGCHTCTNLDTNNHILIMEEDGPNNTSSSSIFLSFDNSLPNPPTNPFFSSTTTQPPPPKMMKEEEDKEVGPSSSTHPVLDDSSNNNNSNICWEDLMMMMVMSHQEALYGFVDDEK</sequence>
<feature type="region of interest" description="Disordered" evidence="6">
    <location>
        <begin position="127"/>
        <end position="154"/>
    </location>
</feature>
<evidence type="ECO:0000256" key="2">
    <source>
        <dbReference type="ARBA" id="ARBA00023015"/>
    </source>
</evidence>
<keyword evidence="4" id="KW-0804">Transcription</keyword>
<gene>
    <name evidence="8" type="ORF">PIB30_036993</name>
</gene>
<keyword evidence="3" id="KW-0238">DNA-binding</keyword>
<dbReference type="SMART" id="SM00774">
    <property type="entry name" value="WRKY"/>
    <property type="match status" value="1"/>
</dbReference>
<organism evidence="8 9">
    <name type="scientific">Stylosanthes scabra</name>
    <dbReference type="NCBI Taxonomy" id="79078"/>
    <lineage>
        <taxon>Eukaryota</taxon>
        <taxon>Viridiplantae</taxon>
        <taxon>Streptophyta</taxon>
        <taxon>Embryophyta</taxon>
        <taxon>Tracheophyta</taxon>
        <taxon>Spermatophyta</taxon>
        <taxon>Magnoliopsida</taxon>
        <taxon>eudicotyledons</taxon>
        <taxon>Gunneridae</taxon>
        <taxon>Pentapetalae</taxon>
        <taxon>rosids</taxon>
        <taxon>fabids</taxon>
        <taxon>Fabales</taxon>
        <taxon>Fabaceae</taxon>
        <taxon>Papilionoideae</taxon>
        <taxon>50 kb inversion clade</taxon>
        <taxon>dalbergioids sensu lato</taxon>
        <taxon>Dalbergieae</taxon>
        <taxon>Pterocarpus clade</taxon>
        <taxon>Stylosanthes</taxon>
    </lineage>
</organism>
<evidence type="ECO:0000256" key="5">
    <source>
        <dbReference type="ARBA" id="ARBA00023242"/>
    </source>
</evidence>
<dbReference type="InterPro" id="IPR036576">
    <property type="entry name" value="WRKY_dom_sf"/>
</dbReference>
<accession>A0ABU6ZAF7</accession>
<keyword evidence="9" id="KW-1185">Reference proteome</keyword>
<evidence type="ECO:0000256" key="3">
    <source>
        <dbReference type="ARBA" id="ARBA00023125"/>
    </source>
</evidence>
<dbReference type="PROSITE" id="PS50811">
    <property type="entry name" value="WRKY"/>
    <property type="match status" value="1"/>
</dbReference>
<name>A0ABU6ZAF7_9FABA</name>
<evidence type="ECO:0000313" key="8">
    <source>
        <dbReference type="EMBL" id="MED6219572.1"/>
    </source>
</evidence>
<evidence type="ECO:0000313" key="9">
    <source>
        <dbReference type="Proteomes" id="UP001341840"/>
    </source>
</evidence>
<keyword evidence="5" id="KW-0539">Nucleus</keyword>
<dbReference type="InterPro" id="IPR044810">
    <property type="entry name" value="WRKY_plant"/>
</dbReference>
<feature type="region of interest" description="Disordered" evidence="6">
    <location>
        <begin position="248"/>
        <end position="291"/>
    </location>
</feature>
<reference evidence="8 9" key="1">
    <citation type="journal article" date="2023" name="Plants (Basel)">
        <title>Bridging the Gap: Combining Genomics and Transcriptomics Approaches to Understand Stylosanthes scabra, an Orphan Legume from the Brazilian Caatinga.</title>
        <authorList>
            <person name="Ferreira-Neto J.R.C."/>
            <person name="da Silva M.D."/>
            <person name="Binneck E."/>
            <person name="de Melo N.F."/>
            <person name="da Silva R.H."/>
            <person name="de Melo A.L.T.M."/>
            <person name="Pandolfi V."/>
            <person name="Bustamante F.O."/>
            <person name="Brasileiro-Vidal A.C."/>
            <person name="Benko-Iseppon A.M."/>
        </authorList>
    </citation>
    <scope>NUCLEOTIDE SEQUENCE [LARGE SCALE GENOMIC DNA]</scope>
    <source>
        <tissue evidence="8">Leaves</tissue>
    </source>
</reference>
<dbReference type="Gene3D" id="2.20.25.80">
    <property type="entry name" value="WRKY domain"/>
    <property type="match status" value="1"/>
</dbReference>
<evidence type="ECO:0000259" key="7">
    <source>
        <dbReference type="PROSITE" id="PS50811"/>
    </source>
</evidence>
<evidence type="ECO:0000256" key="4">
    <source>
        <dbReference type="ARBA" id="ARBA00023163"/>
    </source>
</evidence>